<evidence type="ECO:0000313" key="2">
    <source>
        <dbReference type="Proteomes" id="UP000203982"/>
    </source>
</evidence>
<dbReference type="KEGG" id="vg:28803344"/>
<reference evidence="1 2" key="1">
    <citation type="submission" date="2016-03" db="EMBL/GenBank/DDBJ databases">
        <authorList>
            <person name="Montgomery M.T."/>
            <person name="Guerrero C.A."/>
            <person name="Mavrich T.N."/>
            <person name="Pope W.H."/>
            <person name="Garlena R.A."/>
            <person name="Russell D.A."/>
            <person name="Jacobs-Sera D."/>
            <person name="Hendrix R.W."/>
            <person name="Hatfull G.F."/>
        </authorList>
    </citation>
    <scope>NUCLEOTIDE SEQUENCE [LARGE SCALE GENOMIC DNA]</scope>
</reference>
<keyword evidence="2" id="KW-1185">Reference proteome</keyword>
<accession>A0A166YAJ0</accession>
<gene>
    <name evidence="1" type="primary">129</name>
    <name evidence="1" type="ORF">PBI_CLUBL_129</name>
</gene>
<proteinExistence type="predicted"/>
<protein>
    <submittedName>
        <fullName evidence="1">Uncharacterized protein</fullName>
    </submittedName>
</protein>
<dbReference type="EMBL" id="KU998246">
    <property type="protein sequence ID" value="ANA86627.1"/>
    <property type="molecule type" value="Genomic_DNA"/>
</dbReference>
<dbReference type="RefSeq" id="YP_009273164.1">
    <property type="nucleotide sequence ID" value="NC_030901.1"/>
</dbReference>
<organism evidence="1 2">
    <name type="scientific">Gordonia phage ClubL</name>
    <dbReference type="NCBI Taxonomy" id="1838065"/>
    <lineage>
        <taxon>Viruses</taxon>
        <taxon>Duplodnaviria</taxon>
        <taxon>Heunggongvirae</taxon>
        <taxon>Uroviricota</taxon>
        <taxon>Caudoviricetes</taxon>
        <taxon>Smoothievirus</taxon>
        <taxon>Smoothievirus clubL</taxon>
    </lineage>
</organism>
<dbReference type="Proteomes" id="UP000203982">
    <property type="component" value="Segment"/>
</dbReference>
<name>A0A166YAJ0_9CAUD</name>
<sequence>MSDNPFQDPTGLHFELVDSETPALVHKSIKGVRVNGLDITKYVEHGGVTITTDRHDATVVQVRFLAASVKTVNE</sequence>
<evidence type="ECO:0000313" key="1">
    <source>
        <dbReference type="EMBL" id="ANA86627.1"/>
    </source>
</evidence>
<dbReference type="GeneID" id="28803344"/>